<dbReference type="InterPro" id="IPR050527">
    <property type="entry name" value="Snail/Krueppel_Znf"/>
</dbReference>
<evidence type="ECO:0000256" key="2">
    <source>
        <dbReference type="ARBA" id="ARBA00022723"/>
    </source>
</evidence>
<dbReference type="EMBL" id="BGPR01004230">
    <property type="protein sequence ID" value="GBM97411.1"/>
    <property type="molecule type" value="Genomic_DNA"/>
</dbReference>
<evidence type="ECO:0000256" key="7">
    <source>
        <dbReference type="ARBA" id="ARBA00037948"/>
    </source>
</evidence>
<comment type="similarity">
    <text evidence="7">Belongs to the snail C2H2-type zinc-finger protein family.</text>
</comment>
<dbReference type="PROSITE" id="PS50157">
    <property type="entry name" value="ZINC_FINGER_C2H2_2"/>
    <property type="match status" value="1"/>
</dbReference>
<dbReference type="Proteomes" id="UP000499080">
    <property type="component" value="Unassembled WGS sequence"/>
</dbReference>
<dbReference type="GO" id="GO:0005634">
    <property type="term" value="C:nucleus"/>
    <property type="evidence" value="ECO:0007669"/>
    <property type="project" value="UniProtKB-SubCell"/>
</dbReference>
<feature type="domain" description="C2H2-type" evidence="9">
    <location>
        <begin position="328"/>
        <end position="355"/>
    </location>
</feature>
<keyword evidence="5" id="KW-0862">Zinc</keyword>
<comment type="caution">
    <text evidence="10">The sequence shown here is derived from an EMBL/GenBank/DDBJ whole genome shotgun (WGS) entry which is preliminary data.</text>
</comment>
<evidence type="ECO:0000256" key="3">
    <source>
        <dbReference type="ARBA" id="ARBA00022737"/>
    </source>
</evidence>
<dbReference type="GO" id="GO:0008270">
    <property type="term" value="F:zinc ion binding"/>
    <property type="evidence" value="ECO:0007669"/>
    <property type="project" value="UniProtKB-KW"/>
</dbReference>
<accession>A0A4Y2K4Z6</accession>
<evidence type="ECO:0000256" key="4">
    <source>
        <dbReference type="ARBA" id="ARBA00022771"/>
    </source>
</evidence>
<dbReference type="SUPFAM" id="SSF57667">
    <property type="entry name" value="beta-beta-alpha zinc fingers"/>
    <property type="match status" value="1"/>
</dbReference>
<evidence type="ECO:0000256" key="5">
    <source>
        <dbReference type="ARBA" id="ARBA00022833"/>
    </source>
</evidence>
<keyword evidence="11" id="KW-1185">Reference proteome</keyword>
<keyword evidence="3" id="KW-0677">Repeat</keyword>
<dbReference type="PANTHER" id="PTHR24388:SF54">
    <property type="entry name" value="PROTEIN ESCARGOT"/>
    <property type="match status" value="1"/>
</dbReference>
<protein>
    <recommendedName>
        <fullName evidence="9">C2H2-type domain-containing protein</fullName>
    </recommendedName>
</protein>
<evidence type="ECO:0000313" key="11">
    <source>
        <dbReference type="Proteomes" id="UP000499080"/>
    </source>
</evidence>
<dbReference type="PROSITE" id="PS00028">
    <property type="entry name" value="ZINC_FINGER_C2H2_1"/>
    <property type="match status" value="1"/>
</dbReference>
<keyword evidence="2" id="KW-0479">Metal-binding</keyword>
<dbReference type="AlphaFoldDB" id="A0A4Y2K4Z6"/>
<comment type="subcellular location">
    <subcellularLocation>
        <location evidence="1">Nucleus</location>
    </subcellularLocation>
</comment>
<dbReference type="GO" id="GO:0000981">
    <property type="term" value="F:DNA-binding transcription factor activity, RNA polymerase II-specific"/>
    <property type="evidence" value="ECO:0007669"/>
    <property type="project" value="TreeGrafter"/>
</dbReference>
<name>A0A4Y2K4Z6_ARAVE</name>
<gene>
    <name evidence="10" type="ORF">AVEN_260344_1</name>
</gene>
<dbReference type="GO" id="GO:0000978">
    <property type="term" value="F:RNA polymerase II cis-regulatory region sequence-specific DNA binding"/>
    <property type="evidence" value="ECO:0007669"/>
    <property type="project" value="TreeGrafter"/>
</dbReference>
<sequence>MNNQARNELGTNDCNMVMRLSSANSEMASNIDPLSSTACQLGLDEFNLSIPSILNLSINRKDFAPVSGAIDIIPTYKVPKLDVSAVFEVVQSELKIQNSPSKLMNNLVKRSHGYEISSIRNDVPVLYEDRGRINHELVMGNKPDSETAVDSTRFSEIYRQCTKYGKSTQSSLINGDLDSMANNFAVTEAEPGRELVFSNIPTNVSLESNGSINQQVRLNRTNVEMMLLKCTNASTEGKIGLNDMNFRRGTEESATIGNSFTEKSDFFEDCHVDAAHALAGPSLSQFNENCTSVCLKEFQPNDNIKRHSMEWNSHLKNHMIIHKGVKEYKCDVCEKSFRQKGHLQKHVFTHTGDKPHECIICGKKFSQIKTAGWVNPNRFKIGIKITIIFYQISHETFVTGLFRVVLAMLHNIFDTVPERPVGNSHNLYFVLDGGSLIYRVVGPKQETFDYMDILMLKEGKCKIKDRFYTSKDQRNCNLVIKYKNSILFLHAISGCDTTSGSMERENYKQCNCSTTVNTCRCILRSQVELAAKGTSRAEKCELSGGCSRNYDLAVSGPSRLHFNESNFPVPTNEFRSQHDLKQQYLVLFSGISFTYDICRKGFTQNLDLK</sequence>
<dbReference type="PANTHER" id="PTHR24388">
    <property type="entry name" value="ZINC FINGER PROTEIN"/>
    <property type="match status" value="1"/>
</dbReference>
<dbReference type="FunFam" id="3.30.160.60:FF:000624">
    <property type="entry name" value="zinc finger protein 697"/>
    <property type="match status" value="1"/>
</dbReference>
<evidence type="ECO:0000256" key="6">
    <source>
        <dbReference type="ARBA" id="ARBA00023242"/>
    </source>
</evidence>
<evidence type="ECO:0000313" key="10">
    <source>
        <dbReference type="EMBL" id="GBM97411.1"/>
    </source>
</evidence>
<proteinExistence type="inferred from homology"/>
<dbReference type="SMART" id="SM00355">
    <property type="entry name" value="ZnF_C2H2"/>
    <property type="match status" value="1"/>
</dbReference>
<dbReference type="OrthoDB" id="6571533at2759"/>
<keyword evidence="4 8" id="KW-0863">Zinc-finger</keyword>
<dbReference type="Gene3D" id="3.30.160.60">
    <property type="entry name" value="Classic Zinc Finger"/>
    <property type="match status" value="2"/>
</dbReference>
<organism evidence="10 11">
    <name type="scientific">Araneus ventricosus</name>
    <name type="common">Orbweaver spider</name>
    <name type="synonym">Epeira ventricosa</name>
    <dbReference type="NCBI Taxonomy" id="182803"/>
    <lineage>
        <taxon>Eukaryota</taxon>
        <taxon>Metazoa</taxon>
        <taxon>Ecdysozoa</taxon>
        <taxon>Arthropoda</taxon>
        <taxon>Chelicerata</taxon>
        <taxon>Arachnida</taxon>
        <taxon>Araneae</taxon>
        <taxon>Araneomorphae</taxon>
        <taxon>Entelegynae</taxon>
        <taxon>Araneoidea</taxon>
        <taxon>Araneidae</taxon>
        <taxon>Araneus</taxon>
    </lineage>
</organism>
<evidence type="ECO:0000256" key="1">
    <source>
        <dbReference type="ARBA" id="ARBA00004123"/>
    </source>
</evidence>
<dbReference type="InterPro" id="IPR036236">
    <property type="entry name" value="Znf_C2H2_sf"/>
</dbReference>
<reference evidence="10 11" key="1">
    <citation type="journal article" date="2019" name="Sci. Rep.">
        <title>Orb-weaving spider Araneus ventricosus genome elucidates the spidroin gene catalogue.</title>
        <authorList>
            <person name="Kono N."/>
            <person name="Nakamura H."/>
            <person name="Ohtoshi R."/>
            <person name="Moran D.A.P."/>
            <person name="Shinohara A."/>
            <person name="Yoshida Y."/>
            <person name="Fujiwara M."/>
            <person name="Mori M."/>
            <person name="Tomita M."/>
            <person name="Arakawa K."/>
        </authorList>
    </citation>
    <scope>NUCLEOTIDE SEQUENCE [LARGE SCALE GENOMIC DNA]</scope>
</reference>
<evidence type="ECO:0000256" key="8">
    <source>
        <dbReference type="PROSITE-ProRule" id="PRU00042"/>
    </source>
</evidence>
<evidence type="ECO:0000259" key="9">
    <source>
        <dbReference type="PROSITE" id="PS50157"/>
    </source>
</evidence>
<keyword evidence="6" id="KW-0539">Nucleus</keyword>
<dbReference type="InterPro" id="IPR013087">
    <property type="entry name" value="Znf_C2H2_type"/>
</dbReference>